<evidence type="ECO:0000313" key="2">
    <source>
        <dbReference type="EMBL" id="AWN23585.1"/>
    </source>
</evidence>
<proteinExistence type="predicted"/>
<evidence type="ECO:0000259" key="1">
    <source>
        <dbReference type="Pfam" id="PF16242"/>
    </source>
</evidence>
<dbReference type="InterPro" id="IPR038725">
    <property type="entry name" value="YdaG_split_barrel_FMN-bd"/>
</dbReference>
<name>A0A2Z3JF44_9DEIO</name>
<dbReference type="RefSeq" id="WP_109827313.1">
    <property type="nucleotide sequence ID" value="NZ_CP029494.1"/>
</dbReference>
<dbReference type="InterPro" id="IPR012349">
    <property type="entry name" value="Split_barrel_FMN-bd"/>
</dbReference>
<dbReference type="KEGG" id="dez:DKM44_10385"/>
<feature type="domain" description="General stress protein FMN-binding split barrel" evidence="1">
    <location>
        <begin position="7"/>
        <end position="133"/>
    </location>
</feature>
<dbReference type="AlphaFoldDB" id="A0A2Z3JF44"/>
<dbReference type="PANTHER" id="PTHR34818">
    <property type="entry name" value="PROTEIN BLI-3"/>
    <property type="match status" value="1"/>
</dbReference>
<dbReference type="OrthoDB" id="1432662at2"/>
<reference evidence="2 3" key="1">
    <citation type="submission" date="2018-05" db="EMBL/GenBank/DDBJ databases">
        <title>Complete Genome Sequence of Deinococcus sp. strain 17bor-2.</title>
        <authorList>
            <person name="Srinivasan S."/>
        </authorList>
    </citation>
    <scope>NUCLEOTIDE SEQUENCE [LARGE SCALE GENOMIC DNA]</scope>
    <source>
        <strain evidence="2 3">17bor-2</strain>
    </source>
</reference>
<protein>
    <submittedName>
        <fullName evidence="2">Pyridoxamine 5'-phosphate oxidase</fullName>
    </submittedName>
</protein>
<accession>A0A2Z3JF44</accession>
<dbReference type="InterPro" id="IPR052917">
    <property type="entry name" value="Stress-Dev_Protein"/>
</dbReference>
<dbReference type="SUPFAM" id="SSF50475">
    <property type="entry name" value="FMN-binding split barrel"/>
    <property type="match status" value="1"/>
</dbReference>
<dbReference type="Gene3D" id="2.30.110.10">
    <property type="entry name" value="Electron Transport, Fmn-binding Protein, Chain A"/>
    <property type="match status" value="1"/>
</dbReference>
<gene>
    <name evidence="2" type="ORF">DKM44_10385</name>
</gene>
<evidence type="ECO:0000313" key="3">
    <source>
        <dbReference type="Proteomes" id="UP000245368"/>
    </source>
</evidence>
<organism evidence="2 3">
    <name type="scientific">Deinococcus irradiatisoli</name>
    <dbReference type="NCBI Taxonomy" id="2202254"/>
    <lineage>
        <taxon>Bacteria</taxon>
        <taxon>Thermotogati</taxon>
        <taxon>Deinococcota</taxon>
        <taxon>Deinococci</taxon>
        <taxon>Deinococcales</taxon>
        <taxon>Deinococcaceae</taxon>
        <taxon>Deinococcus</taxon>
    </lineage>
</organism>
<dbReference type="PANTHER" id="PTHR34818:SF1">
    <property type="entry name" value="PROTEIN BLI-3"/>
    <property type="match status" value="1"/>
</dbReference>
<dbReference type="EMBL" id="CP029494">
    <property type="protein sequence ID" value="AWN23585.1"/>
    <property type="molecule type" value="Genomic_DNA"/>
</dbReference>
<dbReference type="Proteomes" id="UP000245368">
    <property type="component" value="Chromosome"/>
</dbReference>
<keyword evidence="3" id="KW-1185">Reference proteome</keyword>
<dbReference type="Pfam" id="PF16242">
    <property type="entry name" value="Pyrid_ox_like"/>
    <property type="match status" value="1"/>
</dbReference>
<sequence>MPQKTLSDLSQAMRQIDIAMLSTHAENGAIAGRPMSNNGEVEYTGTSYYFTFEDAHTVGEIEADPQVGLAFQGQKSFQVAVEGRASIIRDKAAMKDHWTPDLEKWFKEGLDTPGVVMIRVDAERVHYWDGEDSGEVKLK</sequence>